<accession>A0A9Q0RTA4</accession>
<dbReference type="Pfam" id="PF00534">
    <property type="entry name" value="Glycos_transf_1"/>
    <property type="match status" value="1"/>
</dbReference>
<dbReference type="Gene3D" id="3.40.50.2000">
    <property type="entry name" value="Glycogen Phosphorylase B"/>
    <property type="match status" value="1"/>
</dbReference>
<name>A0A9Q0RTA4_BLOTA</name>
<dbReference type="AlphaFoldDB" id="A0A9Q0RTA4"/>
<evidence type="ECO:0000256" key="1">
    <source>
        <dbReference type="ARBA" id="ARBA00022676"/>
    </source>
</evidence>
<dbReference type="SUPFAM" id="SSF53756">
    <property type="entry name" value="UDP-Glycosyltransferase/glycogen phosphorylase"/>
    <property type="match status" value="1"/>
</dbReference>
<dbReference type="GO" id="GO:0016757">
    <property type="term" value="F:glycosyltransferase activity"/>
    <property type="evidence" value="ECO:0007669"/>
    <property type="project" value="UniProtKB-KW"/>
</dbReference>
<evidence type="ECO:0000313" key="4">
    <source>
        <dbReference type="Proteomes" id="UP001142055"/>
    </source>
</evidence>
<evidence type="ECO:0000259" key="2">
    <source>
        <dbReference type="Pfam" id="PF00534"/>
    </source>
</evidence>
<gene>
    <name evidence="3" type="ORF">RDWZM_004196</name>
</gene>
<reference evidence="3" key="1">
    <citation type="submission" date="2022-12" db="EMBL/GenBank/DDBJ databases">
        <title>Genome assemblies of Blomia tropicalis.</title>
        <authorList>
            <person name="Cui Y."/>
        </authorList>
    </citation>
    <scope>NUCLEOTIDE SEQUENCE</scope>
    <source>
        <tissue evidence="3">Adult mites</tissue>
    </source>
</reference>
<comment type="caution">
    <text evidence="3">The sequence shown here is derived from an EMBL/GenBank/DDBJ whole genome shotgun (WGS) entry which is preliminary data.</text>
</comment>
<sequence>MMPDYRPPNLDNLIETISKKSRVLYYPIKFDNIPLMHTETREKAILHIIWPHRWEHDKDPESFFRILFKLKEQNVLFKVSVLGESFSQIPAIFEEAKIKLGNVILNWGYSNSKEEYYKILSTANVAISTAIHEFFGVSMLEAAYCGCYPLCPSRLVYPELFPTQYLYNTEDECVEKLVKFANSPEQIPLPLDIAFSTIDWTYSRDAYISLFSNNEGDNEQDIMNDSHTIKC</sequence>
<dbReference type="PANTHER" id="PTHR13615">
    <property type="entry name" value="GLYCOSYLTRANSFERASE-LIKE 1"/>
    <property type="match status" value="1"/>
</dbReference>
<proteinExistence type="predicted"/>
<feature type="domain" description="Glycosyl transferase family 1" evidence="2">
    <location>
        <begin position="49"/>
        <end position="160"/>
    </location>
</feature>
<dbReference type="EMBL" id="JAPWDV010000001">
    <property type="protein sequence ID" value="KAJ6225651.1"/>
    <property type="molecule type" value="Genomic_DNA"/>
</dbReference>
<evidence type="ECO:0000313" key="3">
    <source>
        <dbReference type="EMBL" id="KAJ6225651.1"/>
    </source>
</evidence>
<dbReference type="InterPro" id="IPR051862">
    <property type="entry name" value="GT-like_domain_containing_1"/>
</dbReference>
<protein>
    <recommendedName>
        <fullName evidence="2">Glycosyl transferase family 1 domain-containing protein</fullName>
    </recommendedName>
</protein>
<keyword evidence="1" id="KW-0328">Glycosyltransferase</keyword>
<organism evidence="3 4">
    <name type="scientific">Blomia tropicalis</name>
    <name type="common">Mite</name>
    <dbReference type="NCBI Taxonomy" id="40697"/>
    <lineage>
        <taxon>Eukaryota</taxon>
        <taxon>Metazoa</taxon>
        <taxon>Ecdysozoa</taxon>
        <taxon>Arthropoda</taxon>
        <taxon>Chelicerata</taxon>
        <taxon>Arachnida</taxon>
        <taxon>Acari</taxon>
        <taxon>Acariformes</taxon>
        <taxon>Sarcoptiformes</taxon>
        <taxon>Astigmata</taxon>
        <taxon>Glycyphagoidea</taxon>
        <taxon>Echimyopodidae</taxon>
        <taxon>Blomia</taxon>
    </lineage>
</organism>
<dbReference type="CDD" id="cd01635">
    <property type="entry name" value="Glycosyltransferase_GTB-type"/>
    <property type="match status" value="1"/>
</dbReference>
<keyword evidence="4" id="KW-1185">Reference proteome</keyword>
<dbReference type="InterPro" id="IPR001296">
    <property type="entry name" value="Glyco_trans_1"/>
</dbReference>
<dbReference type="Proteomes" id="UP001142055">
    <property type="component" value="Chromosome 1"/>
</dbReference>
<dbReference type="PANTHER" id="PTHR13615:SF3">
    <property type="entry name" value="GLYCOSYLTRANSFERASE-LIKE DOMAIN-CONTAINING PROTEIN 1"/>
    <property type="match status" value="1"/>
</dbReference>
<keyword evidence="1" id="KW-0808">Transferase</keyword>